<organism evidence="1">
    <name type="scientific">Graphocephala atropunctata</name>
    <dbReference type="NCBI Taxonomy" id="36148"/>
    <lineage>
        <taxon>Eukaryota</taxon>
        <taxon>Metazoa</taxon>
        <taxon>Ecdysozoa</taxon>
        <taxon>Arthropoda</taxon>
        <taxon>Hexapoda</taxon>
        <taxon>Insecta</taxon>
        <taxon>Pterygota</taxon>
        <taxon>Neoptera</taxon>
        <taxon>Paraneoptera</taxon>
        <taxon>Hemiptera</taxon>
        <taxon>Auchenorrhyncha</taxon>
        <taxon>Membracoidea</taxon>
        <taxon>Cicadellidae</taxon>
        <taxon>Cicadellinae</taxon>
        <taxon>Cicadellini</taxon>
        <taxon>Graphocephala</taxon>
    </lineage>
</organism>
<dbReference type="AlphaFoldDB" id="A0A1B6LKW8"/>
<gene>
    <name evidence="1" type="ORF">g.50867</name>
</gene>
<dbReference type="PANTHER" id="PTHR34921:SF1">
    <property type="entry name" value="MEIOTIC RECOMBINATION PROTEIN REC114"/>
    <property type="match status" value="1"/>
</dbReference>
<dbReference type="EMBL" id="GEBQ01015649">
    <property type="protein sequence ID" value="JAT24328.1"/>
    <property type="molecule type" value="Transcribed_RNA"/>
</dbReference>
<evidence type="ECO:0000313" key="1">
    <source>
        <dbReference type="EMBL" id="JAT24328.1"/>
    </source>
</evidence>
<reference evidence="1" key="1">
    <citation type="submission" date="2015-11" db="EMBL/GenBank/DDBJ databases">
        <title>De novo transcriptome assembly of four potential Pierce s Disease insect vectors from Arizona vineyards.</title>
        <authorList>
            <person name="Tassone E.E."/>
        </authorList>
    </citation>
    <scope>NUCLEOTIDE SEQUENCE</scope>
</reference>
<name>A0A1B6LKW8_9HEMI</name>
<dbReference type="InterPro" id="IPR029168">
    <property type="entry name" value="REC114L"/>
</dbReference>
<protein>
    <submittedName>
        <fullName evidence="1">Uncharacterized protein</fullName>
    </submittedName>
</protein>
<accession>A0A1B6LKW8</accession>
<dbReference type="PANTHER" id="PTHR34921">
    <property type="entry name" value="MEIOTIC RECOMBINATION PROTEIN REC114"/>
    <property type="match status" value="1"/>
</dbReference>
<sequence>MDLLGTEKSWPLDNYSKWERTNKKWEQIPVDKGNCWLLLQGKQMLVVNGGIGVESVCLISSDISASYTTNYLGIAVKLNKGSVSRFKITFGETVGKTKDANCLEAVKELRKWIPVIEHGAHKGVKPNTQEQVIKTLSQVTKELLQTNSKIFKDTDLILSEDSIGETIQQCLLDPKFPTFVAKVEEILNKKIGEED</sequence>
<proteinExistence type="predicted"/>